<sequence length="1184" mass="134295">MAKSSLASLYEKLKLEDPWLPPKPWESIPSESGACGSRIASSYSPFPSHFENRLFDTSSVSEWSLVRLALNALQGLESSVISIEKLSAAFCFDPADRTSNRINGLWNRSSSTHALGKILMSIGFSGYIVFLLHKFVNYFMEMSLDGQLNMTERFKRESVINEGVSHVQMGEEEQLPFGLVNQAFAGAVNKVLEGYTCALDTIYASAGLRRSSEVSLSLDAPQEMGPLTSVVISKLTLLEVYLHTKELRNQIEALGSICMLHTLGFLTLSFEELTAKAVDQFQNFPRGSDLLSYLHVQLQAADPAHRSLLKFLFVRSCEPYVGFIRSWIFRAEINDPYREFVVENVHNSEGCSQNEAGYLPMESVQVRKGVSLPDFLKDFLVPIIRAGQQLQVLIKLFEFCKYVAPGIHTYDDFLPCWKGFSDLSHTSLLPFNKENIEELILARKNYYSRMQEKLEEISAKLEFRYHQVGSWGSEHLMSEKFQENFGSVSSFILNDSAVASETAEEERAENMDYNGTTSSCEDDDSFDCSSSDCSHEQIESKELPNGSSLKEKYLTTLRFSRFSMEDNSVEKSDVPCPKRSGSLEICKKISSLHNAGPSHFDVVSSYKCVDMGIAEMTQPHSIVHHDYTWLKPLDFDLIGSSGKTNTSEETICLRKMRPSGPSLKVGNLPKDELDTENKSSSSLLLQSSDFGDLNFLSKNPILSMKAFTQLSSQAGASCCNIYAKSLPCFEFSSVEDAVQVCLEKMDGGCIGRGLEHIPSLNQNFDSISVEKTEVPASHADMGIKRHNKEHAIPTNVSGGSSWESMVGTLRGSGSKLVRHQREVSPDIFEIPLDFIIEKCLLQEIWLQYKYVSKLTIKLLEDGFDLQEHLLTLRRYHFMGVADWADLFIMSVWHHKSKGFMTETNHRASDIQGLFEMSIQRSSCESDKYKDRLFVYFDGHGMMPQLTSATGIHSFDYLHLGYRVNWPISIILTPSALNIYAEIFNFLIKVKLAVFSLTDSWCLLKDLMQPSDNCYSQVHEQEFCHVKTLINMRHQLNHFISMLQQYVQSQLSHISWGIFLQSLKHKVKDMMDLESVHMEYLIDSLHICFLSEETQTIGSIIKNVLQCALDFRGCLIRRVQDADTRADLSNKVLILKKKFDGNMEELQRIYLKSPKHGKFGISHFWGFLNYNDYYTNRSNQNTFFF</sequence>
<evidence type="ECO:0000313" key="8">
    <source>
        <dbReference type="EMBL" id="KAK4763566.1"/>
    </source>
</evidence>
<dbReference type="PANTHER" id="PTHR19302">
    <property type="entry name" value="GAMMA TUBULIN COMPLEX PROTEIN"/>
    <property type="match status" value="1"/>
</dbReference>
<dbReference type="InterPro" id="IPR042241">
    <property type="entry name" value="GCP_C_sf"/>
</dbReference>
<keyword evidence="5" id="KW-0206">Cytoskeleton</keyword>
<dbReference type="Pfam" id="PF17681">
    <property type="entry name" value="GCP_N_terminal"/>
    <property type="match status" value="1"/>
</dbReference>
<evidence type="ECO:0000256" key="4">
    <source>
        <dbReference type="ARBA" id="ARBA00022701"/>
    </source>
</evidence>
<dbReference type="GO" id="GO:0051225">
    <property type="term" value="P:spindle assembly"/>
    <property type="evidence" value="ECO:0007669"/>
    <property type="project" value="TreeGrafter"/>
</dbReference>
<organism evidence="8 9">
    <name type="scientific">Trapa incisa</name>
    <dbReference type="NCBI Taxonomy" id="236973"/>
    <lineage>
        <taxon>Eukaryota</taxon>
        <taxon>Viridiplantae</taxon>
        <taxon>Streptophyta</taxon>
        <taxon>Embryophyta</taxon>
        <taxon>Tracheophyta</taxon>
        <taxon>Spermatophyta</taxon>
        <taxon>Magnoliopsida</taxon>
        <taxon>eudicotyledons</taxon>
        <taxon>Gunneridae</taxon>
        <taxon>Pentapetalae</taxon>
        <taxon>rosids</taxon>
        <taxon>malvids</taxon>
        <taxon>Myrtales</taxon>
        <taxon>Lythraceae</taxon>
        <taxon>Trapa</taxon>
    </lineage>
</organism>
<comment type="similarity">
    <text evidence="2">Belongs to the TUBGCP family.</text>
</comment>
<keyword evidence="3" id="KW-0963">Cytoplasm</keyword>
<keyword evidence="9" id="KW-1185">Reference proteome</keyword>
<proteinExistence type="inferred from homology"/>
<dbReference type="GO" id="GO:0000922">
    <property type="term" value="C:spindle pole"/>
    <property type="evidence" value="ECO:0007669"/>
    <property type="project" value="InterPro"/>
</dbReference>
<dbReference type="GO" id="GO:0000278">
    <property type="term" value="P:mitotic cell cycle"/>
    <property type="evidence" value="ECO:0007669"/>
    <property type="project" value="TreeGrafter"/>
</dbReference>
<keyword evidence="4" id="KW-0493">Microtubule</keyword>
<feature type="domain" description="Gamma tubulin complex component protein N-terminal" evidence="7">
    <location>
        <begin position="69"/>
        <end position="402"/>
    </location>
</feature>
<dbReference type="GO" id="GO:0043015">
    <property type="term" value="F:gamma-tubulin binding"/>
    <property type="evidence" value="ECO:0007669"/>
    <property type="project" value="InterPro"/>
</dbReference>
<evidence type="ECO:0000256" key="2">
    <source>
        <dbReference type="ARBA" id="ARBA00010337"/>
    </source>
</evidence>
<dbReference type="AlphaFoldDB" id="A0AAN7KGC6"/>
<dbReference type="InterPro" id="IPR041470">
    <property type="entry name" value="GCP_N"/>
</dbReference>
<comment type="subcellular location">
    <subcellularLocation>
        <location evidence="1">Cytoplasm</location>
        <location evidence="1">Cytoskeleton</location>
    </subcellularLocation>
</comment>
<dbReference type="Gene3D" id="1.20.120.1900">
    <property type="entry name" value="Gamma-tubulin complex, C-terminal domain"/>
    <property type="match status" value="1"/>
</dbReference>
<evidence type="ECO:0000313" key="9">
    <source>
        <dbReference type="Proteomes" id="UP001345219"/>
    </source>
</evidence>
<gene>
    <name evidence="8" type="ORF">SAY87_013004</name>
</gene>
<name>A0AAN7KGC6_9MYRT</name>
<accession>A0AAN7KGC6</accession>
<comment type="caution">
    <text evidence="8">The sequence shown here is derived from an EMBL/GenBank/DDBJ whole genome shotgun (WGS) entry which is preliminary data.</text>
</comment>
<evidence type="ECO:0000259" key="6">
    <source>
        <dbReference type="Pfam" id="PF04130"/>
    </source>
</evidence>
<evidence type="ECO:0000259" key="7">
    <source>
        <dbReference type="Pfam" id="PF17681"/>
    </source>
</evidence>
<dbReference type="GO" id="GO:0005874">
    <property type="term" value="C:microtubule"/>
    <property type="evidence" value="ECO:0007669"/>
    <property type="project" value="UniProtKB-KW"/>
</dbReference>
<dbReference type="PANTHER" id="PTHR19302:SF70">
    <property type="entry name" value="GAMMA-TUBULIN COMPLEX COMPONENT 6"/>
    <property type="match status" value="1"/>
</dbReference>
<dbReference type="EMBL" id="JAXIOK010000008">
    <property type="protein sequence ID" value="KAK4763566.1"/>
    <property type="molecule type" value="Genomic_DNA"/>
</dbReference>
<dbReference type="GO" id="GO:0031122">
    <property type="term" value="P:cytoplasmic microtubule organization"/>
    <property type="evidence" value="ECO:0007669"/>
    <property type="project" value="TreeGrafter"/>
</dbReference>
<dbReference type="GO" id="GO:0051321">
    <property type="term" value="P:meiotic cell cycle"/>
    <property type="evidence" value="ECO:0007669"/>
    <property type="project" value="TreeGrafter"/>
</dbReference>
<dbReference type="InterPro" id="IPR007259">
    <property type="entry name" value="GCP"/>
</dbReference>
<reference evidence="8 9" key="1">
    <citation type="journal article" date="2023" name="Hortic Res">
        <title>Pangenome of water caltrop reveals structural variations and asymmetric subgenome divergence after allopolyploidization.</title>
        <authorList>
            <person name="Zhang X."/>
            <person name="Chen Y."/>
            <person name="Wang L."/>
            <person name="Yuan Y."/>
            <person name="Fang M."/>
            <person name="Shi L."/>
            <person name="Lu R."/>
            <person name="Comes H.P."/>
            <person name="Ma Y."/>
            <person name="Chen Y."/>
            <person name="Huang G."/>
            <person name="Zhou Y."/>
            <person name="Zheng Z."/>
            <person name="Qiu Y."/>
        </authorList>
    </citation>
    <scope>NUCLEOTIDE SEQUENCE [LARGE SCALE GENOMIC DNA]</scope>
    <source>
        <tissue evidence="8">Roots</tissue>
    </source>
</reference>
<protein>
    <recommendedName>
        <fullName evidence="10">Gamma-tubulin complex component</fullName>
    </recommendedName>
</protein>
<evidence type="ECO:0000256" key="5">
    <source>
        <dbReference type="ARBA" id="ARBA00023212"/>
    </source>
</evidence>
<dbReference type="Pfam" id="PF04130">
    <property type="entry name" value="GCP_C_terminal"/>
    <property type="match status" value="1"/>
</dbReference>
<dbReference type="InterPro" id="IPR040457">
    <property type="entry name" value="GCP_C"/>
</dbReference>
<evidence type="ECO:0008006" key="10">
    <source>
        <dbReference type="Google" id="ProtNLM"/>
    </source>
</evidence>
<dbReference type="GO" id="GO:0051011">
    <property type="term" value="F:microtubule minus-end binding"/>
    <property type="evidence" value="ECO:0007669"/>
    <property type="project" value="TreeGrafter"/>
</dbReference>
<dbReference type="FunFam" id="1.20.120.1900:FF:000018">
    <property type="entry name" value="Gamma-tubulin complex component 6 isoform A"/>
    <property type="match status" value="1"/>
</dbReference>
<dbReference type="GO" id="GO:0007020">
    <property type="term" value="P:microtubule nucleation"/>
    <property type="evidence" value="ECO:0007669"/>
    <property type="project" value="InterPro"/>
</dbReference>
<evidence type="ECO:0000256" key="1">
    <source>
        <dbReference type="ARBA" id="ARBA00004245"/>
    </source>
</evidence>
<feature type="domain" description="Gamma tubulin complex component C-terminal" evidence="6">
    <location>
        <begin position="865"/>
        <end position="1173"/>
    </location>
</feature>
<dbReference type="Proteomes" id="UP001345219">
    <property type="component" value="Chromosome 11"/>
</dbReference>
<evidence type="ECO:0000256" key="3">
    <source>
        <dbReference type="ARBA" id="ARBA00022490"/>
    </source>
</evidence>
<dbReference type="GO" id="GO:0000930">
    <property type="term" value="C:gamma-tubulin complex"/>
    <property type="evidence" value="ECO:0007669"/>
    <property type="project" value="TreeGrafter"/>
</dbReference>